<name>A0A8H6NWU6_9PEZI</name>
<gene>
    <name evidence="7" type="ORF">CMUS01_01456</name>
</gene>
<reference evidence="7" key="1">
    <citation type="journal article" date="2020" name="Phytopathology">
        <title>Genome Sequence Resources of Colletotrichum truncatum, C. plurivorum, C. musicola, and C. sojae: Four Species Pathogenic to Soybean (Glycine max).</title>
        <authorList>
            <person name="Rogerio F."/>
            <person name="Boufleur T.R."/>
            <person name="Ciampi-Guillardi M."/>
            <person name="Sukno S.A."/>
            <person name="Thon M.R."/>
            <person name="Massola Junior N.S."/>
            <person name="Baroncelli R."/>
        </authorList>
    </citation>
    <scope>NUCLEOTIDE SEQUENCE</scope>
    <source>
        <strain evidence="7">LFN0074</strain>
    </source>
</reference>
<protein>
    <submittedName>
        <fullName evidence="7">DNA repair protein</fullName>
    </submittedName>
</protein>
<feature type="compositionally biased region" description="Basic and acidic residues" evidence="5">
    <location>
        <begin position="475"/>
        <end position="491"/>
    </location>
</feature>
<feature type="region of interest" description="Disordered" evidence="5">
    <location>
        <begin position="80"/>
        <end position="115"/>
    </location>
</feature>
<evidence type="ECO:0000259" key="6">
    <source>
        <dbReference type="Pfam" id="PF08573"/>
    </source>
</evidence>
<dbReference type="GO" id="GO:0005634">
    <property type="term" value="C:nucleus"/>
    <property type="evidence" value="ECO:0007669"/>
    <property type="project" value="UniProtKB-SubCell"/>
</dbReference>
<comment type="subcellular location">
    <subcellularLocation>
        <location evidence="1">Nucleus</location>
    </subcellularLocation>
</comment>
<dbReference type="AlphaFoldDB" id="A0A8H6NWU6"/>
<feature type="region of interest" description="Disordered" evidence="5">
    <location>
        <begin position="168"/>
        <end position="328"/>
    </location>
</feature>
<keyword evidence="4" id="KW-0175">Coiled coil</keyword>
<evidence type="ECO:0000256" key="1">
    <source>
        <dbReference type="ARBA" id="ARBA00004123"/>
    </source>
</evidence>
<feature type="coiled-coil region" evidence="4">
    <location>
        <begin position="52"/>
        <end position="79"/>
    </location>
</feature>
<keyword evidence="3" id="KW-0539">Nucleus</keyword>
<evidence type="ECO:0000256" key="2">
    <source>
        <dbReference type="ARBA" id="ARBA00022763"/>
    </source>
</evidence>
<dbReference type="EMBL" id="WIGM01000025">
    <property type="protein sequence ID" value="KAF6844043.1"/>
    <property type="molecule type" value="Genomic_DNA"/>
</dbReference>
<dbReference type="InterPro" id="IPR033316">
    <property type="entry name" value="RBBP8-like"/>
</dbReference>
<dbReference type="OrthoDB" id="5801062at2759"/>
<accession>A0A8H6NWU6</accession>
<feature type="compositionally biased region" description="Basic and acidic residues" evidence="5">
    <location>
        <begin position="206"/>
        <end position="217"/>
    </location>
</feature>
<dbReference type="GO" id="GO:0010792">
    <property type="term" value="P:DNA double-strand break processing involved in repair via single-strand annealing"/>
    <property type="evidence" value="ECO:0007669"/>
    <property type="project" value="TreeGrafter"/>
</dbReference>
<keyword evidence="8" id="KW-1185">Reference proteome</keyword>
<evidence type="ECO:0000256" key="5">
    <source>
        <dbReference type="SAM" id="MobiDB-lite"/>
    </source>
</evidence>
<feature type="region of interest" description="Disordered" evidence="5">
    <location>
        <begin position="456"/>
        <end position="534"/>
    </location>
</feature>
<feature type="compositionally biased region" description="Low complexity" evidence="5">
    <location>
        <begin position="508"/>
        <end position="517"/>
    </location>
</feature>
<evidence type="ECO:0000256" key="4">
    <source>
        <dbReference type="SAM" id="Coils"/>
    </source>
</evidence>
<dbReference type="PANTHER" id="PTHR15107">
    <property type="entry name" value="RETINOBLASTOMA BINDING PROTEIN 8"/>
    <property type="match status" value="1"/>
</dbReference>
<evidence type="ECO:0000256" key="3">
    <source>
        <dbReference type="ARBA" id="ARBA00023242"/>
    </source>
</evidence>
<evidence type="ECO:0000313" key="8">
    <source>
        <dbReference type="Proteomes" id="UP000639643"/>
    </source>
</evidence>
<feature type="region of interest" description="Disordered" evidence="5">
    <location>
        <begin position="411"/>
        <end position="444"/>
    </location>
</feature>
<dbReference type="Pfam" id="PF08573">
    <property type="entry name" value="SAE2"/>
    <property type="match status" value="1"/>
</dbReference>
<dbReference type="Proteomes" id="UP000639643">
    <property type="component" value="Unassembled WGS sequence"/>
</dbReference>
<dbReference type="GO" id="GO:0003684">
    <property type="term" value="F:damaged DNA binding"/>
    <property type="evidence" value="ECO:0007669"/>
    <property type="project" value="TreeGrafter"/>
</dbReference>
<dbReference type="InterPro" id="IPR013882">
    <property type="entry name" value="Ctp1_C"/>
</dbReference>
<feature type="compositionally biased region" description="Basic and acidic residues" evidence="5">
    <location>
        <begin position="301"/>
        <end position="310"/>
    </location>
</feature>
<feature type="domain" description="DNA endonuclease activator Ctp1 C-terminal" evidence="6">
    <location>
        <begin position="555"/>
        <end position="665"/>
    </location>
</feature>
<feature type="compositionally biased region" description="Polar residues" evidence="5">
    <location>
        <begin position="99"/>
        <end position="114"/>
    </location>
</feature>
<dbReference type="PANTHER" id="PTHR15107:SF0">
    <property type="entry name" value="DNA ENDONUCLEASE ACTIVATOR CTP1 C-TERMINAL DOMAIN-CONTAINING PROTEIN"/>
    <property type="match status" value="1"/>
</dbReference>
<evidence type="ECO:0000313" key="7">
    <source>
        <dbReference type="EMBL" id="KAF6844043.1"/>
    </source>
</evidence>
<organism evidence="7 8">
    <name type="scientific">Colletotrichum musicola</name>
    <dbReference type="NCBI Taxonomy" id="2175873"/>
    <lineage>
        <taxon>Eukaryota</taxon>
        <taxon>Fungi</taxon>
        <taxon>Dikarya</taxon>
        <taxon>Ascomycota</taxon>
        <taxon>Pezizomycotina</taxon>
        <taxon>Sordariomycetes</taxon>
        <taxon>Hypocreomycetidae</taxon>
        <taxon>Glomerellales</taxon>
        <taxon>Glomerellaceae</taxon>
        <taxon>Colletotrichum</taxon>
        <taxon>Colletotrichum orchidearum species complex</taxon>
    </lineage>
</organism>
<proteinExistence type="predicted"/>
<keyword evidence="2" id="KW-0227">DNA damage</keyword>
<comment type="caution">
    <text evidence="7">The sequence shown here is derived from an EMBL/GenBank/DDBJ whole genome shotgun (WGS) entry which is preliminary data.</text>
</comment>
<sequence length="699" mass="78650">MEHWSSASRTAVQNAFNALRETITRELQNEVEHRINENDRSRELLVEELEILRSRSAEVDRLEEENRKLRTRLLQFHQQSRGTDLLRDTPRPSIETRDQSTNTESAKASSSTKIADTDQILRESQKLHRKYTALDQNFKVLKAEFQKRRDENKQLKDYVGSLEERLRIKEESSGESKCELSSAPHPLSEPGRPRADGASSVATEIGAEREPSHKRLEAATARTPYQADEVQDLPLSDSAGDVISEGSKDADAMILPPLKQTTDVSSEMFVKPEPSSDGPVFVSERHVGKRKRPGDATADEPGPRRLKTESSDLSGGLPGTQIQESMDLDEVGQKLCTPRKNRHVDPERAKSADSVFVRPDNVETTTTRAPNTSTVLTPLNPNVRSVRPYERNSAEKPTKKGLAHGIGTLAEDGRVYKKSGRGEPVGGQFRTPQPQGGRLSALLNMPSPEQAPAIVRSAPRLRDTNQFEDDGPLFPERRQLPFTKERREKPTTPKQTDDDETAEERPVRGPARARPAASDTPLSTGKGSVRSKPMASLRLDDFRINPKFNNGSDYAYSEVVRGKDDRACLPGCTDMNCCGKHFRAMALAQKNSADRTKSSDTKLFEDYLGDKISSIWDMSKAEKEEFWVEAKTWQLAKELGKHRHRYARRASPPGFWNADFPSTQEVQAEKAEAAKREKQMIQERYREAMRGGRWIFRDE</sequence>
<feature type="compositionally biased region" description="Basic and acidic residues" evidence="5">
    <location>
        <begin position="168"/>
        <end position="178"/>
    </location>
</feature>
<feature type="compositionally biased region" description="Basic and acidic residues" evidence="5">
    <location>
        <begin position="84"/>
        <end position="98"/>
    </location>
</feature>